<keyword evidence="2" id="KW-1133">Transmembrane helix</keyword>
<evidence type="ECO:0000256" key="1">
    <source>
        <dbReference type="SAM" id="MobiDB-lite"/>
    </source>
</evidence>
<evidence type="ECO:0000313" key="4">
    <source>
        <dbReference type="EMBL" id="ORV22775.1"/>
    </source>
</evidence>
<dbReference type="RefSeq" id="WP_064894176.1">
    <property type="nucleotide sequence ID" value="NZ_JACKVA010000010.1"/>
</dbReference>
<reference evidence="3 5" key="2">
    <citation type="submission" date="2016-06" db="EMBL/GenBank/DDBJ databases">
        <authorList>
            <person name="Kjaerup R.B."/>
            <person name="Dalgaard T.S."/>
            <person name="Juul-Madsen H.R."/>
        </authorList>
    </citation>
    <scope>NUCLEOTIDE SEQUENCE [LARGE SCALE GENOMIC DNA]</scope>
    <source>
        <strain evidence="3 5">ACS1953</strain>
    </source>
</reference>
<evidence type="ECO:0000313" key="3">
    <source>
        <dbReference type="EMBL" id="OBF29261.1"/>
    </source>
</evidence>
<name>A0A1A1YD68_9MYCO</name>
<evidence type="ECO:0000313" key="5">
    <source>
        <dbReference type="Proteomes" id="UP000093779"/>
    </source>
</evidence>
<evidence type="ECO:0000256" key="2">
    <source>
        <dbReference type="SAM" id="Phobius"/>
    </source>
</evidence>
<dbReference type="EMBL" id="LQOP01000027">
    <property type="protein sequence ID" value="ORV22775.1"/>
    <property type="molecule type" value="Genomic_DNA"/>
</dbReference>
<dbReference type="AlphaFoldDB" id="A0A1A1YD68"/>
<feature type="region of interest" description="Disordered" evidence="1">
    <location>
        <begin position="52"/>
        <end position="82"/>
    </location>
</feature>
<evidence type="ECO:0000313" key="6">
    <source>
        <dbReference type="Proteomes" id="UP000193811"/>
    </source>
</evidence>
<reference evidence="4 6" key="1">
    <citation type="submission" date="2016-01" db="EMBL/GenBank/DDBJ databases">
        <title>The new phylogeny of the genus Mycobacterium.</title>
        <authorList>
            <person name="Tarcisio F."/>
            <person name="Conor M."/>
            <person name="Antonella G."/>
            <person name="Elisabetta G."/>
            <person name="Giulia F.S."/>
            <person name="Sara T."/>
            <person name="Anna F."/>
            <person name="Clotilde B."/>
            <person name="Roberto B."/>
            <person name="Veronica D.S."/>
            <person name="Fabio R."/>
            <person name="Monica P."/>
            <person name="Olivier J."/>
            <person name="Enrico T."/>
            <person name="Nicola S."/>
        </authorList>
    </citation>
    <scope>NUCLEOTIDE SEQUENCE [LARGE SCALE GENOMIC DNA]</scope>
    <source>
        <strain evidence="4 6">CCUG 50187</strain>
    </source>
</reference>
<dbReference type="Proteomes" id="UP000093779">
    <property type="component" value="Unassembled WGS sequence"/>
</dbReference>
<keyword evidence="6" id="KW-1185">Reference proteome</keyword>
<dbReference type="EMBL" id="LZHX01000007">
    <property type="protein sequence ID" value="OBF29261.1"/>
    <property type="molecule type" value="Genomic_DNA"/>
</dbReference>
<keyword evidence="2" id="KW-0812">Transmembrane</keyword>
<comment type="caution">
    <text evidence="3">The sequence shown here is derived from an EMBL/GenBank/DDBJ whole genome shotgun (WGS) entry which is preliminary data.</text>
</comment>
<dbReference type="GeneID" id="44298590"/>
<proteinExistence type="predicted"/>
<dbReference type="Proteomes" id="UP000193811">
    <property type="component" value="Unassembled WGS sequence"/>
</dbReference>
<feature type="transmembrane region" description="Helical" evidence="2">
    <location>
        <begin position="24"/>
        <end position="48"/>
    </location>
</feature>
<organism evidence="3 5">
    <name type="scientific">Mycolicibacterium conceptionense</name>
    <dbReference type="NCBI Taxonomy" id="451644"/>
    <lineage>
        <taxon>Bacteria</taxon>
        <taxon>Bacillati</taxon>
        <taxon>Actinomycetota</taxon>
        <taxon>Actinomycetes</taxon>
        <taxon>Mycobacteriales</taxon>
        <taxon>Mycobacteriaceae</taxon>
        <taxon>Mycolicibacterium</taxon>
    </lineage>
</organism>
<sequence>MSLPGDAAGDDDAAEGALPDRQRWLTCVLGATSVILAAALVVVASILAGRSGDAAAGDPVQEASSAGTGARPASAGDVGPASIVVEDPTCPEWTRISAALTEVQHRVMWFDRDGAIPAVEWTPEQAKMYSTVATALGSVAVQARSLSRATPHRVVREAYEQVIAYAQEQINRIPHYQAADISVARATDSLVGALTSMCAAAMSGSAQARAPLTPAVSPPTSIKDADEISRRILMADNSSICAEWVPMSANYQSGVAAFNAADWQSPAAEWTYDQHYLTETAVPLINQFADESEQLSRRSNNPAAEDLAVLSAQYLRAYVQALPTYVPADRALADTAAYLTKAVDNACAAVV</sequence>
<keyword evidence="2" id="KW-0472">Membrane</keyword>
<gene>
    <name evidence="3" type="ORF">A5726_02080</name>
    <name evidence="4" type="ORF">AWB98_24140</name>
</gene>
<accession>A0A1A1YD68</accession>
<protein>
    <submittedName>
        <fullName evidence="3">Uncharacterized protein</fullName>
    </submittedName>
</protein>